<comment type="caution">
    <text evidence="1">The sequence shown here is derived from an EMBL/GenBank/DDBJ whole genome shotgun (WGS) entry which is preliminary data.</text>
</comment>
<protein>
    <submittedName>
        <fullName evidence="1">Uncharacterized protein</fullName>
    </submittedName>
</protein>
<gene>
    <name evidence="1" type="ORF">ENP77_02880</name>
</gene>
<name>A0A7C1TAE5_THEPE</name>
<proteinExistence type="predicted"/>
<accession>A0A7C1TAE5</accession>
<sequence>MEYLLYLPEPVHAPTAPVLFSRRDPWREALLDENLNFLRCYAESGEKVPCDRSPENLVKEELVVVGGAAAEALASQLGALYVDERVVKLSEVYEPEKPETLFEASAEAINRRGESPILAGTLLVVLPGASAKAWAVGLAAQLRGETAELKAAFAFTEKMGTKFRKGEDWEPFQRFGSWWQVPWNYVFSSGKSLKRIVEVVVERPVSKLSSLPALARDPEEIVLEVARSISGGKHAVLGHRSPRKAVVYIDEGLYRPHGGYTAVVVSKNYQRRVIARWYFDKRFNLVAFDSAPPEAVRGVDAEIAVGDVPREVQARLTGSGAVLITRSAVLSPVKLEDYIAIKALRWFENAAL</sequence>
<evidence type="ECO:0000313" key="1">
    <source>
        <dbReference type="EMBL" id="HEB48722.1"/>
    </source>
</evidence>
<dbReference type="AlphaFoldDB" id="A0A7C1TAE5"/>
<organism evidence="1">
    <name type="scientific">Thermofilum pendens</name>
    <dbReference type="NCBI Taxonomy" id="2269"/>
    <lineage>
        <taxon>Archaea</taxon>
        <taxon>Thermoproteota</taxon>
        <taxon>Thermoprotei</taxon>
        <taxon>Thermofilales</taxon>
        <taxon>Thermofilaceae</taxon>
        <taxon>Thermofilum</taxon>
    </lineage>
</organism>
<reference evidence="1" key="1">
    <citation type="journal article" date="2020" name="mSystems">
        <title>Genome- and Community-Level Interaction Insights into Carbon Utilization and Element Cycling Functions of Hydrothermarchaeota in Hydrothermal Sediment.</title>
        <authorList>
            <person name="Zhou Z."/>
            <person name="Liu Y."/>
            <person name="Xu W."/>
            <person name="Pan J."/>
            <person name="Luo Z.H."/>
            <person name="Li M."/>
        </authorList>
    </citation>
    <scope>NUCLEOTIDE SEQUENCE [LARGE SCALE GENOMIC DNA]</scope>
    <source>
        <strain evidence="1">SpSt-25</strain>
    </source>
</reference>
<dbReference type="EMBL" id="DSKP01000100">
    <property type="protein sequence ID" value="HEB48722.1"/>
    <property type="molecule type" value="Genomic_DNA"/>
</dbReference>